<dbReference type="InterPro" id="IPR055268">
    <property type="entry name" value="PCB-like"/>
</dbReference>
<dbReference type="Pfam" id="PF02436">
    <property type="entry name" value="PYC_OADA"/>
    <property type="match status" value="1"/>
</dbReference>
<dbReference type="PANTHER" id="PTHR43778">
    <property type="entry name" value="PYRUVATE CARBOXYLASE"/>
    <property type="match status" value="1"/>
</dbReference>
<dbReference type="SUPFAM" id="SSF89000">
    <property type="entry name" value="post-HMGL domain-like"/>
    <property type="match status" value="1"/>
</dbReference>
<gene>
    <name evidence="2" type="ORF">CWI75_13635</name>
</gene>
<feature type="domain" description="Pyruvate carboxyltransferase" evidence="1">
    <location>
        <begin position="4"/>
        <end position="266"/>
    </location>
</feature>
<protein>
    <submittedName>
        <fullName evidence="2">Pyruvate carboxylase</fullName>
    </submittedName>
</protein>
<dbReference type="SUPFAM" id="SSF51569">
    <property type="entry name" value="Aldolase"/>
    <property type="match status" value="1"/>
</dbReference>
<keyword evidence="2" id="KW-0670">Pyruvate</keyword>
<keyword evidence="3" id="KW-1185">Reference proteome</keyword>
<dbReference type="Proteomes" id="UP000234845">
    <property type="component" value="Unassembled WGS sequence"/>
</dbReference>
<dbReference type="OrthoDB" id="9769961at2"/>
<proteinExistence type="predicted"/>
<accession>A0A2N5Y065</accession>
<dbReference type="InterPro" id="IPR013785">
    <property type="entry name" value="Aldolase_TIM"/>
</dbReference>
<dbReference type="InterPro" id="IPR000891">
    <property type="entry name" value="PYR_CT"/>
</dbReference>
<reference evidence="3" key="1">
    <citation type="submission" date="2017-11" db="EMBL/GenBank/DDBJ databases">
        <title>The draft genome sequence of Chromatocurvus sp. F02.</title>
        <authorList>
            <person name="Du Z.-J."/>
            <person name="Chang Y.-Q."/>
        </authorList>
    </citation>
    <scope>NUCLEOTIDE SEQUENCE [LARGE SCALE GENOMIC DNA]</scope>
    <source>
        <strain evidence="3">F02</strain>
    </source>
</reference>
<dbReference type="GO" id="GO:0004736">
    <property type="term" value="F:pyruvate carboxylase activity"/>
    <property type="evidence" value="ECO:0007669"/>
    <property type="project" value="TreeGrafter"/>
</dbReference>
<evidence type="ECO:0000313" key="2">
    <source>
        <dbReference type="EMBL" id="PLW81785.1"/>
    </source>
</evidence>
<dbReference type="PROSITE" id="PS50991">
    <property type="entry name" value="PYR_CT"/>
    <property type="match status" value="1"/>
</dbReference>
<comment type="caution">
    <text evidence="2">The sequence shown here is derived from an EMBL/GenBank/DDBJ whole genome shotgun (WGS) entry which is preliminary data.</text>
</comment>
<dbReference type="AlphaFoldDB" id="A0A2N5Y065"/>
<name>A0A2N5Y065_9GAMM</name>
<evidence type="ECO:0000259" key="1">
    <source>
        <dbReference type="PROSITE" id="PS50991"/>
    </source>
</evidence>
<dbReference type="Gene3D" id="3.20.20.70">
    <property type="entry name" value="Aldolase class I"/>
    <property type="match status" value="1"/>
</dbReference>
<dbReference type="RefSeq" id="WP_101522068.1">
    <property type="nucleotide sequence ID" value="NZ_PKLZ01000010.1"/>
</dbReference>
<dbReference type="GO" id="GO:0005737">
    <property type="term" value="C:cytoplasm"/>
    <property type="evidence" value="ECO:0007669"/>
    <property type="project" value="TreeGrafter"/>
</dbReference>
<sequence>MAHIEFLDETLRDGQQSLWGMQMRAGMALPMTPTLDKSGFRVIDLAGSSMFEVQIRVNSENPWESLDLLTESMPNTPIRGGMRANASVTFGVTPDAMMDMWMRQLNVHGCRSFWIYDVLFNIDKMHRLAKVAKEFGSEVAGSIMFTSSPVHTDEYYADKADKLSVCPDIDTILLYDTAGVLDKERMQTLIPAIQANARGKPIEFHSNNILGMSGKAYCDAIELGVRILHTASRPMANGPSVPSTEIMTRNVELLGHTHNIDTSMLPPVAEHFEKVGKAAGFLVNQHHEYDVLSASHQIPGGMIGTLRAQMAKHNLSHRMDDVLMETAKVRAELGYPGMATPFSQLVGIQAVLNIVNGERYKIVPDEVIQYAAGFYGDPVAPIDENIYDRIMSSPRAKKVAANPPQQPTEEELYKEYGTRDPDELILRALMPEADLKRMREAGPVQRDYPMLSSPELAEVGRLMKVAQAPLVQIESQNLSVTLRK</sequence>
<organism evidence="2 3">
    <name type="scientific">Kineobactrum sediminis</name>
    <dbReference type="NCBI Taxonomy" id="1905677"/>
    <lineage>
        <taxon>Bacteria</taxon>
        <taxon>Pseudomonadati</taxon>
        <taxon>Pseudomonadota</taxon>
        <taxon>Gammaproteobacteria</taxon>
        <taxon>Cellvibrionales</taxon>
        <taxon>Halieaceae</taxon>
        <taxon>Kineobactrum</taxon>
    </lineage>
</organism>
<evidence type="ECO:0000313" key="3">
    <source>
        <dbReference type="Proteomes" id="UP000234845"/>
    </source>
</evidence>
<dbReference type="GO" id="GO:0006094">
    <property type="term" value="P:gluconeogenesis"/>
    <property type="evidence" value="ECO:0007669"/>
    <property type="project" value="TreeGrafter"/>
</dbReference>
<dbReference type="InterPro" id="IPR003379">
    <property type="entry name" value="Carboxylase_cons_dom"/>
</dbReference>
<dbReference type="PANTHER" id="PTHR43778:SF2">
    <property type="entry name" value="PYRUVATE CARBOXYLASE, MITOCHONDRIAL"/>
    <property type="match status" value="1"/>
</dbReference>
<dbReference type="EMBL" id="PKLZ01000010">
    <property type="protein sequence ID" value="PLW81785.1"/>
    <property type="molecule type" value="Genomic_DNA"/>
</dbReference>